<dbReference type="Gene3D" id="3.40.50.720">
    <property type="entry name" value="NAD(P)-binding Rossmann-like Domain"/>
    <property type="match status" value="1"/>
</dbReference>
<keyword evidence="17" id="KW-1185">Reference proteome</keyword>
<keyword evidence="7 13" id="KW-0520">NAD</keyword>
<comment type="similarity">
    <text evidence="1 13">Belongs to the DapB family.</text>
</comment>
<comment type="caution">
    <text evidence="13">Lacks conserved residue(s) required for the propagation of feature annotation.</text>
</comment>
<comment type="catalytic activity">
    <reaction evidence="12 13">
        <text>(S)-2,3,4,5-tetrahydrodipicolinate + NAD(+) + H2O = (2S,4S)-4-hydroxy-2,3,4,5-tetrahydrodipicolinate + NADH + H(+)</text>
        <dbReference type="Rhea" id="RHEA:35323"/>
        <dbReference type="ChEBI" id="CHEBI:15377"/>
        <dbReference type="ChEBI" id="CHEBI:15378"/>
        <dbReference type="ChEBI" id="CHEBI:16845"/>
        <dbReference type="ChEBI" id="CHEBI:57540"/>
        <dbReference type="ChEBI" id="CHEBI:57945"/>
        <dbReference type="ChEBI" id="CHEBI:67139"/>
        <dbReference type="EC" id="1.17.1.8"/>
    </reaction>
</comment>
<accession>A0ABW4L7A6</accession>
<keyword evidence="4 13" id="KW-0521">NADP</keyword>
<evidence type="ECO:0000313" key="16">
    <source>
        <dbReference type="EMBL" id="MFD1719355.1"/>
    </source>
</evidence>
<dbReference type="NCBIfam" id="TIGR00036">
    <property type="entry name" value="dapB"/>
    <property type="match status" value="1"/>
</dbReference>
<evidence type="ECO:0000256" key="4">
    <source>
        <dbReference type="ARBA" id="ARBA00022857"/>
    </source>
</evidence>
<evidence type="ECO:0000256" key="12">
    <source>
        <dbReference type="ARBA" id="ARBA00049396"/>
    </source>
</evidence>
<dbReference type="InterPro" id="IPR023940">
    <property type="entry name" value="DHDPR_bac"/>
</dbReference>
<dbReference type="PROSITE" id="PS01298">
    <property type="entry name" value="DAPB"/>
    <property type="match status" value="1"/>
</dbReference>
<proteinExistence type="inferred from homology"/>
<evidence type="ECO:0000256" key="7">
    <source>
        <dbReference type="ARBA" id="ARBA00023027"/>
    </source>
</evidence>
<feature type="binding site" evidence="13">
    <location>
        <position position="47"/>
    </location>
    <ligand>
        <name>NADP(+)</name>
        <dbReference type="ChEBI" id="CHEBI:58349"/>
    </ligand>
</feature>
<dbReference type="PIRSF" id="PIRSF000161">
    <property type="entry name" value="DHPR"/>
    <property type="match status" value="1"/>
</dbReference>
<protein>
    <recommendedName>
        <fullName evidence="10 13">4-hydroxy-tetrahydrodipicolinate reductase</fullName>
        <shortName evidence="13">HTPA reductase</shortName>
        <ecNumber evidence="10 13">1.17.1.8</ecNumber>
    </recommendedName>
</protein>
<dbReference type="PANTHER" id="PTHR20836:SF0">
    <property type="entry name" value="4-HYDROXY-TETRAHYDRODIPICOLINATE REDUCTASE 1, CHLOROPLASTIC-RELATED"/>
    <property type="match status" value="1"/>
</dbReference>
<comment type="caution">
    <text evidence="13">Was originally thought to be a dihydrodipicolinate reductase (DHDPR), catalyzing the conversion of dihydrodipicolinate to tetrahydrodipicolinate. However, it was shown in E.coli that the substrate of the enzymatic reaction is not dihydrodipicolinate (DHDP) but in fact (2S,4S)-4-hydroxy-2,3,4,5-tetrahydrodipicolinic acid (HTPA), the product released by the DapA-catalyzed reaction.</text>
</comment>
<evidence type="ECO:0000256" key="5">
    <source>
        <dbReference type="ARBA" id="ARBA00022915"/>
    </source>
</evidence>
<feature type="binding site" evidence="13">
    <location>
        <position position="154"/>
    </location>
    <ligand>
        <name>(S)-2,3,4,5-tetrahydrodipicolinate</name>
        <dbReference type="ChEBI" id="CHEBI:16845"/>
    </ligand>
</feature>
<dbReference type="InterPro" id="IPR022663">
    <property type="entry name" value="DapB_C"/>
</dbReference>
<evidence type="ECO:0000256" key="13">
    <source>
        <dbReference type="HAMAP-Rule" id="MF_00102"/>
    </source>
</evidence>
<evidence type="ECO:0000256" key="8">
    <source>
        <dbReference type="ARBA" id="ARBA00023154"/>
    </source>
</evidence>
<dbReference type="RefSeq" id="WP_388009477.1">
    <property type="nucleotide sequence ID" value="NZ_JBHUEE010000009.1"/>
</dbReference>
<feature type="binding site" evidence="13">
    <location>
        <begin position="23"/>
        <end position="28"/>
    </location>
    <ligand>
        <name>NAD(+)</name>
        <dbReference type="ChEBI" id="CHEBI:57540"/>
    </ligand>
</feature>
<dbReference type="SUPFAM" id="SSF51735">
    <property type="entry name" value="NAD(P)-binding Rossmann-fold domains"/>
    <property type="match status" value="1"/>
</dbReference>
<dbReference type="EC" id="1.17.1.8" evidence="10 13"/>
<dbReference type="Pfam" id="PF05173">
    <property type="entry name" value="DapB_C"/>
    <property type="match status" value="1"/>
</dbReference>
<comment type="function">
    <text evidence="13">Catalyzes the conversion of 4-hydroxy-tetrahydrodipicolinate (HTPA) to tetrahydrodipicolinate.</text>
</comment>
<evidence type="ECO:0000256" key="9">
    <source>
        <dbReference type="ARBA" id="ARBA00037922"/>
    </source>
</evidence>
<dbReference type="Gene3D" id="3.30.360.10">
    <property type="entry name" value="Dihydrodipicolinate Reductase, domain 2"/>
    <property type="match status" value="1"/>
</dbReference>
<feature type="active site" description="Proton donor/acceptor" evidence="13">
    <location>
        <position position="153"/>
    </location>
</feature>
<feature type="domain" description="Dihydrodipicolinate reductase C-terminal" evidence="15">
    <location>
        <begin position="130"/>
        <end position="265"/>
    </location>
</feature>
<feature type="domain" description="Dihydrodipicolinate reductase N-terminal" evidence="14">
    <location>
        <begin position="18"/>
        <end position="126"/>
    </location>
</feature>
<feature type="binding site" evidence="13">
    <location>
        <begin position="163"/>
        <end position="164"/>
    </location>
    <ligand>
        <name>(S)-2,3,4,5-tetrahydrodipicolinate</name>
        <dbReference type="ChEBI" id="CHEBI:16845"/>
    </ligand>
</feature>
<keyword evidence="8 13" id="KW-0457">Lysine biosynthesis</keyword>
<name>A0ABW4L7A6_9MICO</name>
<feature type="active site" description="Proton donor" evidence="13">
    <location>
        <position position="157"/>
    </location>
</feature>
<feature type="binding site" evidence="13">
    <location>
        <begin position="91"/>
        <end position="93"/>
    </location>
    <ligand>
        <name>NAD(+)</name>
        <dbReference type="ChEBI" id="CHEBI:57540"/>
    </ligand>
</feature>
<dbReference type="Proteomes" id="UP001597277">
    <property type="component" value="Unassembled WGS sequence"/>
</dbReference>
<sequence>MTTRLSALGTVPVVSAIGVAVVGAAGRMGSTVCEAVEAADDLELVARVDAEDDVAGLAAVGASVGVDFTVPAAVEDNVHALLDAGLHAVVGTTGWTEESLGRVRDHVERLNAERSDGLGVVIAPNFALSAVLAMRFAAQAARYFESAEVVELHHPNKVDAPSGTALATARHIAGARRDAGRGDVPDATETQIDGARGAVVDGVHVHAVRLRGLVAHEEILLGNPGEQLTIRTDSFDRVSFMPGVLLAVREVARRPGLTVGLDQMLDL</sequence>
<evidence type="ECO:0000259" key="14">
    <source>
        <dbReference type="Pfam" id="PF01113"/>
    </source>
</evidence>
<keyword evidence="2 13" id="KW-0963">Cytoplasm</keyword>
<evidence type="ECO:0000256" key="11">
    <source>
        <dbReference type="ARBA" id="ARBA00049080"/>
    </source>
</evidence>
<comment type="pathway">
    <text evidence="9 13">Amino-acid biosynthesis; L-lysine biosynthesis via DAP pathway; (S)-tetrahydrodipicolinate from L-aspartate: step 4/4.</text>
</comment>
<dbReference type="GO" id="GO:0008839">
    <property type="term" value="F:4-hydroxy-tetrahydrodipicolinate reductase"/>
    <property type="evidence" value="ECO:0007669"/>
    <property type="project" value="UniProtKB-EC"/>
</dbReference>
<dbReference type="Pfam" id="PF01113">
    <property type="entry name" value="DapB_N"/>
    <property type="match status" value="1"/>
</dbReference>
<keyword evidence="3 13" id="KW-0028">Amino-acid biosynthesis</keyword>
<comment type="subcellular location">
    <subcellularLocation>
        <location evidence="13">Cytoplasm</location>
    </subcellularLocation>
</comment>
<reference evidence="17" key="1">
    <citation type="journal article" date="2019" name="Int. J. Syst. Evol. Microbiol.">
        <title>The Global Catalogue of Microorganisms (GCM) 10K type strain sequencing project: providing services to taxonomists for standard genome sequencing and annotation.</title>
        <authorList>
            <consortium name="The Broad Institute Genomics Platform"/>
            <consortium name="The Broad Institute Genome Sequencing Center for Infectious Disease"/>
            <person name="Wu L."/>
            <person name="Ma J."/>
        </authorList>
    </citation>
    <scope>NUCLEOTIDE SEQUENCE [LARGE SCALE GENOMIC DNA]</scope>
    <source>
        <strain evidence="17">JCM 17130</strain>
    </source>
</reference>
<dbReference type="CDD" id="cd02274">
    <property type="entry name" value="DHDPR_N"/>
    <property type="match status" value="1"/>
</dbReference>
<evidence type="ECO:0000256" key="2">
    <source>
        <dbReference type="ARBA" id="ARBA00022490"/>
    </source>
</evidence>
<keyword evidence="5 13" id="KW-0220">Diaminopimelate biosynthesis</keyword>
<comment type="caution">
    <text evidence="16">The sequence shown here is derived from an EMBL/GenBank/DDBJ whole genome shotgun (WGS) entry which is preliminary data.</text>
</comment>
<organism evidence="16 17">
    <name type="scientific">Georgenia deserti</name>
    <dbReference type="NCBI Taxonomy" id="2093781"/>
    <lineage>
        <taxon>Bacteria</taxon>
        <taxon>Bacillati</taxon>
        <taxon>Actinomycetota</taxon>
        <taxon>Actinomycetes</taxon>
        <taxon>Micrococcales</taxon>
        <taxon>Bogoriellaceae</taxon>
        <taxon>Georgenia</taxon>
    </lineage>
</organism>
<keyword evidence="6 13" id="KW-0560">Oxidoreductase</keyword>
<evidence type="ECO:0000256" key="10">
    <source>
        <dbReference type="ARBA" id="ARBA00038983"/>
    </source>
</evidence>
<evidence type="ECO:0000256" key="1">
    <source>
        <dbReference type="ARBA" id="ARBA00006642"/>
    </source>
</evidence>
<feature type="binding site" evidence="13">
    <location>
        <begin position="123"/>
        <end position="126"/>
    </location>
    <ligand>
        <name>NAD(+)</name>
        <dbReference type="ChEBI" id="CHEBI:57540"/>
    </ligand>
</feature>
<gene>
    <name evidence="13 16" type="primary">dapB</name>
    <name evidence="16" type="ORF">ACFSE6_16040</name>
</gene>
<comment type="subunit">
    <text evidence="13">Homotetramer.</text>
</comment>
<dbReference type="InterPro" id="IPR022664">
    <property type="entry name" value="DapB_N_CS"/>
</dbReference>
<dbReference type="SUPFAM" id="SSF55347">
    <property type="entry name" value="Glyceraldehyde-3-phosphate dehydrogenase-like, C-terminal domain"/>
    <property type="match status" value="1"/>
</dbReference>
<evidence type="ECO:0000256" key="3">
    <source>
        <dbReference type="ARBA" id="ARBA00022605"/>
    </source>
</evidence>
<dbReference type="PANTHER" id="PTHR20836">
    <property type="entry name" value="DIHYDRODIPICOLINATE REDUCTASE"/>
    <property type="match status" value="1"/>
</dbReference>
<dbReference type="InterPro" id="IPR036291">
    <property type="entry name" value="NAD(P)-bd_dom_sf"/>
</dbReference>
<evidence type="ECO:0000256" key="6">
    <source>
        <dbReference type="ARBA" id="ARBA00023002"/>
    </source>
</evidence>
<evidence type="ECO:0000259" key="15">
    <source>
        <dbReference type="Pfam" id="PF05173"/>
    </source>
</evidence>
<comment type="catalytic activity">
    <reaction evidence="11 13">
        <text>(S)-2,3,4,5-tetrahydrodipicolinate + NADP(+) + H2O = (2S,4S)-4-hydroxy-2,3,4,5-tetrahydrodipicolinate + NADPH + H(+)</text>
        <dbReference type="Rhea" id="RHEA:35331"/>
        <dbReference type="ChEBI" id="CHEBI:15377"/>
        <dbReference type="ChEBI" id="CHEBI:15378"/>
        <dbReference type="ChEBI" id="CHEBI:16845"/>
        <dbReference type="ChEBI" id="CHEBI:57783"/>
        <dbReference type="ChEBI" id="CHEBI:58349"/>
        <dbReference type="ChEBI" id="CHEBI:67139"/>
        <dbReference type="EC" id="1.17.1.8"/>
    </reaction>
</comment>
<dbReference type="EMBL" id="JBHUEE010000009">
    <property type="protein sequence ID" value="MFD1719355.1"/>
    <property type="molecule type" value="Genomic_DNA"/>
</dbReference>
<dbReference type="InterPro" id="IPR000846">
    <property type="entry name" value="DapB_N"/>
</dbReference>
<evidence type="ECO:0000313" key="17">
    <source>
        <dbReference type="Proteomes" id="UP001597277"/>
    </source>
</evidence>
<dbReference type="HAMAP" id="MF_00102">
    <property type="entry name" value="DapB"/>
    <property type="match status" value="1"/>
</dbReference>